<proteinExistence type="predicted"/>
<dbReference type="Ensembl" id="ENSAZOT00000018080.1">
    <property type="protein sequence ID" value="ENSAZOP00000016811.1"/>
    <property type="gene ID" value="ENSAZOG00000010962.1"/>
</dbReference>
<accession>A0A8B9V1B8</accession>
<protein>
    <recommendedName>
        <fullName evidence="1">Fumarate lyase N-terminal domain-containing protein</fullName>
    </recommendedName>
</protein>
<reference evidence="2" key="2">
    <citation type="submission" date="2025-09" db="UniProtKB">
        <authorList>
            <consortium name="Ensembl"/>
        </authorList>
    </citation>
    <scope>IDENTIFICATION</scope>
</reference>
<name>A0A8B9V1B8_9AVES</name>
<dbReference type="Gene3D" id="1.10.275.10">
    <property type="entry name" value="Fumarase/aspartase (N-terminal domain)"/>
    <property type="match status" value="1"/>
</dbReference>
<dbReference type="InterPro" id="IPR022761">
    <property type="entry name" value="Fumarate_lyase_N"/>
</dbReference>
<dbReference type="PANTHER" id="PTHR43814">
    <property type="entry name" value="ARGININOSUCCINATE LYASE"/>
    <property type="match status" value="1"/>
</dbReference>
<reference evidence="2" key="1">
    <citation type="submission" date="2025-08" db="UniProtKB">
        <authorList>
            <consortium name="Ensembl"/>
        </authorList>
    </citation>
    <scope>IDENTIFICATION</scope>
</reference>
<dbReference type="SUPFAM" id="SSF48557">
    <property type="entry name" value="L-aspartase-like"/>
    <property type="match status" value="1"/>
</dbReference>
<dbReference type="InterPro" id="IPR009049">
    <property type="entry name" value="Argininosuccinate_lyase"/>
</dbReference>
<dbReference type="InterPro" id="IPR024083">
    <property type="entry name" value="Fumarase/histidase_N"/>
</dbReference>
<sequence>MLRSGNVCLEWGGMALFDVSGAGEAMTGGLSKLCHISEELSKGVIVVTQSDEDIQTANERRLKELIGDIAGKLHTGRSRNEQVCTELVVFALLLLPLHTS</sequence>
<dbReference type="GO" id="GO:0005829">
    <property type="term" value="C:cytosol"/>
    <property type="evidence" value="ECO:0007669"/>
    <property type="project" value="TreeGrafter"/>
</dbReference>
<evidence type="ECO:0000313" key="2">
    <source>
        <dbReference type="Ensembl" id="ENSAZOP00000016811.1"/>
    </source>
</evidence>
<dbReference type="GO" id="GO:0042450">
    <property type="term" value="P:L-arginine biosynthetic process via ornithine"/>
    <property type="evidence" value="ECO:0007669"/>
    <property type="project" value="InterPro"/>
</dbReference>
<dbReference type="PANTHER" id="PTHR43814:SF1">
    <property type="entry name" value="ARGININOSUCCINATE LYASE"/>
    <property type="match status" value="1"/>
</dbReference>
<evidence type="ECO:0000313" key="3">
    <source>
        <dbReference type="Proteomes" id="UP000694549"/>
    </source>
</evidence>
<dbReference type="Pfam" id="PF00206">
    <property type="entry name" value="Lyase_1"/>
    <property type="match status" value="1"/>
</dbReference>
<dbReference type="AlphaFoldDB" id="A0A8B9V1B8"/>
<dbReference type="InterPro" id="IPR008948">
    <property type="entry name" value="L-Aspartase-like"/>
</dbReference>
<dbReference type="Proteomes" id="UP000694549">
    <property type="component" value="Unplaced"/>
</dbReference>
<evidence type="ECO:0000259" key="1">
    <source>
        <dbReference type="Pfam" id="PF00206"/>
    </source>
</evidence>
<keyword evidence="3" id="KW-1185">Reference proteome</keyword>
<dbReference type="GO" id="GO:0004056">
    <property type="term" value="F:argininosuccinate lyase activity"/>
    <property type="evidence" value="ECO:0007669"/>
    <property type="project" value="InterPro"/>
</dbReference>
<feature type="domain" description="Fumarate lyase N-terminal" evidence="1">
    <location>
        <begin position="36"/>
        <end position="92"/>
    </location>
</feature>
<organism evidence="2 3">
    <name type="scientific">Anas zonorhyncha</name>
    <name type="common">Eastern spot-billed duck</name>
    <dbReference type="NCBI Taxonomy" id="75864"/>
    <lineage>
        <taxon>Eukaryota</taxon>
        <taxon>Metazoa</taxon>
        <taxon>Chordata</taxon>
        <taxon>Craniata</taxon>
        <taxon>Vertebrata</taxon>
        <taxon>Euteleostomi</taxon>
        <taxon>Archelosauria</taxon>
        <taxon>Archosauria</taxon>
        <taxon>Dinosauria</taxon>
        <taxon>Saurischia</taxon>
        <taxon>Theropoda</taxon>
        <taxon>Coelurosauria</taxon>
        <taxon>Aves</taxon>
        <taxon>Neognathae</taxon>
        <taxon>Galloanserae</taxon>
        <taxon>Anseriformes</taxon>
        <taxon>Anatidae</taxon>
        <taxon>Anatinae</taxon>
        <taxon>Anas</taxon>
    </lineage>
</organism>